<reference evidence="3 4" key="1">
    <citation type="submission" date="2018-08" db="EMBL/GenBank/DDBJ databases">
        <title>The multiple taxonomic identification of Sphingomonas gilva.</title>
        <authorList>
            <person name="Zhu D."/>
            <person name="Zheng S."/>
        </authorList>
    </citation>
    <scope>NUCLEOTIDE SEQUENCE [LARGE SCALE GENOMIC DNA]</scope>
    <source>
        <strain evidence="3 4">ZDH117</strain>
    </source>
</reference>
<organism evidence="3 4">
    <name type="scientific">Sphingomonas gilva</name>
    <dbReference type="NCBI Taxonomy" id="2305907"/>
    <lineage>
        <taxon>Bacteria</taxon>
        <taxon>Pseudomonadati</taxon>
        <taxon>Pseudomonadota</taxon>
        <taxon>Alphaproteobacteria</taxon>
        <taxon>Sphingomonadales</taxon>
        <taxon>Sphingomonadaceae</taxon>
        <taxon>Sphingomonas</taxon>
    </lineage>
</organism>
<protein>
    <submittedName>
        <fullName evidence="3">Altronate hydrolase</fullName>
    </submittedName>
</protein>
<evidence type="ECO:0000313" key="3">
    <source>
        <dbReference type="EMBL" id="RHW18934.1"/>
    </source>
</evidence>
<accession>A0A396RQP3</accession>
<evidence type="ECO:0000313" key="4">
    <source>
        <dbReference type="Proteomes" id="UP000266693"/>
    </source>
</evidence>
<comment type="caution">
    <text evidence="3">The sequence shown here is derived from an EMBL/GenBank/DDBJ whole genome shotgun (WGS) entry which is preliminary data.</text>
</comment>
<dbReference type="Proteomes" id="UP000266693">
    <property type="component" value="Unassembled WGS sequence"/>
</dbReference>
<dbReference type="EMBL" id="QWLV01000001">
    <property type="protein sequence ID" value="RHW18934.1"/>
    <property type="molecule type" value="Genomic_DNA"/>
</dbReference>
<keyword evidence="1" id="KW-0456">Lyase</keyword>
<name>A0A396RQP3_9SPHN</name>
<dbReference type="SMART" id="SM00858">
    <property type="entry name" value="SAF"/>
    <property type="match status" value="1"/>
</dbReference>
<dbReference type="GO" id="GO:0016829">
    <property type="term" value="F:lyase activity"/>
    <property type="evidence" value="ECO:0007669"/>
    <property type="project" value="UniProtKB-KW"/>
</dbReference>
<dbReference type="InterPro" id="IPR013974">
    <property type="entry name" value="SAF"/>
</dbReference>
<feature type="domain" description="SAF" evidence="2">
    <location>
        <begin position="14"/>
        <end position="85"/>
    </location>
</feature>
<dbReference type="RefSeq" id="WP_118862442.1">
    <property type="nucleotide sequence ID" value="NZ_QWLV01000001.1"/>
</dbReference>
<evidence type="ECO:0000256" key="1">
    <source>
        <dbReference type="ARBA" id="ARBA00023239"/>
    </source>
</evidence>
<dbReference type="Gene3D" id="2.30.130.110">
    <property type="match status" value="1"/>
</dbReference>
<dbReference type="InterPro" id="IPR044144">
    <property type="entry name" value="SAF_UxaA/GarD"/>
</dbReference>
<sequence>MIHEARLMLLDPRDTILVCIAPVAAGDSVTIEGVALSAPDPIGVGHKVARRALAPGDKVVKYGAPIGSITRATAPGALVHLHNMKSDYIASHSRDAVSEGKG</sequence>
<dbReference type="GO" id="GO:0016787">
    <property type="term" value="F:hydrolase activity"/>
    <property type="evidence" value="ECO:0007669"/>
    <property type="project" value="UniProtKB-KW"/>
</dbReference>
<dbReference type="OrthoDB" id="9804574at2"/>
<evidence type="ECO:0000259" key="2">
    <source>
        <dbReference type="SMART" id="SM00858"/>
    </source>
</evidence>
<proteinExistence type="predicted"/>
<dbReference type="AlphaFoldDB" id="A0A396RQP3"/>
<keyword evidence="4" id="KW-1185">Reference proteome</keyword>
<dbReference type="CDD" id="cd11613">
    <property type="entry name" value="SAF_AH_GD"/>
    <property type="match status" value="1"/>
</dbReference>
<keyword evidence="3" id="KW-0378">Hydrolase</keyword>
<gene>
    <name evidence="3" type="ORF">D1610_01995</name>
</gene>